<gene>
    <name evidence="2" type="ORF">MZV50_19160</name>
</gene>
<keyword evidence="1" id="KW-0472">Membrane</keyword>
<feature type="transmembrane region" description="Helical" evidence="1">
    <location>
        <begin position="256"/>
        <end position="281"/>
    </location>
</feature>
<evidence type="ECO:0000256" key="1">
    <source>
        <dbReference type="SAM" id="Phobius"/>
    </source>
</evidence>
<feature type="transmembrane region" description="Helical" evidence="1">
    <location>
        <begin position="84"/>
        <end position="103"/>
    </location>
</feature>
<dbReference type="EMBL" id="CP096040">
    <property type="protein sequence ID" value="USQ94680.1"/>
    <property type="molecule type" value="Genomic_DNA"/>
</dbReference>
<protein>
    <recommendedName>
        <fullName evidence="4">Glycerophosphoryl diester phosphodiesterase membrane domain-containing protein</fullName>
    </recommendedName>
</protein>
<accession>A0ABY4ZPT9</accession>
<reference evidence="2 3" key="1">
    <citation type="submission" date="2022-04" db="EMBL/GenBank/DDBJ databases">
        <title>Genome sequence of soybean root-associated Caulobacter segnis RL271.</title>
        <authorList>
            <person name="Longley R."/>
            <person name="Bonito G."/>
            <person name="Trigodet F."/>
            <person name="Crosson S."/>
            <person name="Fiebig A."/>
        </authorList>
    </citation>
    <scope>NUCLEOTIDE SEQUENCE [LARGE SCALE GENOMIC DNA]</scope>
    <source>
        <strain evidence="2 3">RL271</strain>
    </source>
</reference>
<proteinExistence type="predicted"/>
<keyword evidence="1" id="KW-1133">Transmembrane helix</keyword>
<feature type="transmembrane region" description="Helical" evidence="1">
    <location>
        <begin position="24"/>
        <end position="47"/>
    </location>
</feature>
<evidence type="ECO:0008006" key="4">
    <source>
        <dbReference type="Google" id="ProtNLM"/>
    </source>
</evidence>
<keyword evidence="3" id="KW-1185">Reference proteome</keyword>
<keyword evidence="1" id="KW-0812">Transmembrane</keyword>
<feature type="transmembrane region" description="Helical" evidence="1">
    <location>
        <begin position="124"/>
        <end position="149"/>
    </location>
</feature>
<evidence type="ECO:0000313" key="2">
    <source>
        <dbReference type="EMBL" id="USQ94680.1"/>
    </source>
</evidence>
<sequence length="303" mass="32383">MSKFSPSDAAFSGFRLVRENLKTVALWALIMTVVSIAYSVVMIHFFGDELNGLSTYMQSAGSEPDPNEMAAAFAKIVPVTMLSVPYLALVNAVTFAGVNRLILRPHEGGLLRLRLGGDELRQAAVWLLFNATLFGAFLIGSVLTEFFAIMKDAVGALLALLAFVGTLGGVVYLAIRLSLSSAATFDAGKVVFFRSMPLTKGQFWRLLGAYFLAVVMCVIVFLLLFTIISAVATLISGDIGAAGKLMQADSSSLKAFFTPMGIAQTMFSGLMSVLTTLIIFAPAPTIYKTLRESEASAEGNGGW</sequence>
<organism evidence="2 3">
    <name type="scientific">Caulobacter segnis</name>
    <dbReference type="NCBI Taxonomy" id="88688"/>
    <lineage>
        <taxon>Bacteria</taxon>
        <taxon>Pseudomonadati</taxon>
        <taxon>Pseudomonadota</taxon>
        <taxon>Alphaproteobacteria</taxon>
        <taxon>Caulobacterales</taxon>
        <taxon>Caulobacteraceae</taxon>
        <taxon>Caulobacter</taxon>
    </lineage>
</organism>
<dbReference type="Proteomes" id="UP001057520">
    <property type="component" value="Chromosome"/>
</dbReference>
<name>A0ABY4ZPT9_9CAUL</name>
<evidence type="ECO:0000313" key="3">
    <source>
        <dbReference type="Proteomes" id="UP001057520"/>
    </source>
</evidence>
<feature type="transmembrane region" description="Helical" evidence="1">
    <location>
        <begin position="155"/>
        <end position="175"/>
    </location>
</feature>
<feature type="transmembrane region" description="Helical" evidence="1">
    <location>
        <begin position="203"/>
        <end position="236"/>
    </location>
</feature>